<name>A0A9D0ZHD3_9FIRM</name>
<evidence type="ECO:0000313" key="1">
    <source>
        <dbReference type="EMBL" id="HIQ80395.1"/>
    </source>
</evidence>
<dbReference type="AlphaFoldDB" id="A0A9D0ZHD3"/>
<dbReference type="Proteomes" id="UP000886787">
    <property type="component" value="Unassembled WGS sequence"/>
</dbReference>
<accession>A0A9D0ZHD3</accession>
<sequence length="86" mass="9991">MENVERCIKALFFCGRMAWQLKFYREALQTLKNNKAKSFINMDKGLGQNSSSSHQRKNKEPGVFSCSIYFTHILQTAVFEFYKAAL</sequence>
<dbReference type="EMBL" id="DVFW01000021">
    <property type="protein sequence ID" value="HIQ80395.1"/>
    <property type="molecule type" value="Genomic_DNA"/>
</dbReference>
<evidence type="ECO:0000313" key="2">
    <source>
        <dbReference type="Proteomes" id="UP000886787"/>
    </source>
</evidence>
<organism evidence="1 2">
    <name type="scientific">Candidatus Scatavimonas merdigallinarum</name>
    <dbReference type="NCBI Taxonomy" id="2840914"/>
    <lineage>
        <taxon>Bacteria</taxon>
        <taxon>Bacillati</taxon>
        <taxon>Bacillota</taxon>
        <taxon>Clostridia</taxon>
        <taxon>Eubacteriales</taxon>
        <taxon>Oscillospiraceae</taxon>
        <taxon>Oscillospiraceae incertae sedis</taxon>
        <taxon>Candidatus Scatavimonas</taxon>
    </lineage>
</organism>
<gene>
    <name evidence="1" type="ORF">IAD32_03830</name>
</gene>
<protein>
    <submittedName>
        <fullName evidence="1">Uncharacterized protein</fullName>
    </submittedName>
</protein>
<proteinExistence type="predicted"/>
<reference evidence="1" key="2">
    <citation type="journal article" date="2021" name="PeerJ">
        <title>Extensive microbial diversity within the chicken gut microbiome revealed by metagenomics and culture.</title>
        <authorList>
            <person name="Gilroy R."/>
            <person name="Ravi A."/>
            <person name="Getino M."/>
            <person name="Pursley I."/>
            <person name="Horton D.L."/>
            <person name="Alikhan N.F."/>
            <person name="Baker D."/>
            <person name="Gharbi K."/>
            <person name="Hall N."/>
            <person name="Watson M."/>
            <person name="Adriaenssens E.M."/>
            <person name="Foster-Nyarko E."/>
            <person name="Jarju S."/>
            <person name="Secka A."/>
            <person name="Antonio M."/>
            <person name="Oren A."/>
            <person name="Chaudhuri R.R."/>
            <person name="La Ragione R."/>
            <person name="Hildebrand F."/>
            <person name="Pallen M.J."/>
        </authorList>
    </citation>
    <scope>NUCLEOTIDE SEQUENCE</scope>
    <source>
        <strain evidence="1">ChiSjej1B19-3389</strain>
    </source>
</reference>
<comment type="caution">
    <text evidence="1">The sequence shown here is derived from an EMBL/GenBank/DDBJ whole genome shotgun (WGS) entry which is preliminary data.</text>
</comment>
<reference evidence="1" key="1">
    <citation type="submission" date="2020-10" db="EMBL/GenBank/DDBJ databases">
        <authorList>
            <person name="Gilroy R."/>
        </authorList>
    </citation>
    <scope>NUCLEOTIDE SEQUENCE</scope>
    <source>
        <strain evidence="1">ChiSjej1B19-3389</strain>
    </source>
</reference>